<comment type="catalytic activity">
    <reaction evidence="1 9">
        <text>adenosine 3',5'-bisphosphate + H2O = AMP + phosphate</text>
        <dbReference type="Rhea" id="RHEA:10040"/>
        <dbReference type="ChEBI" id="CHEBI:15377"/>
        <dbReference type="ChEBI" id="CHEBI:43474"/>
        <dbReference type="ChEBI" id="CHEBI:58343"/>
        <dbReference type="ChEBI" id="CHEBI:456215"/>
        <dbReference type="EC" id="3.1.3.7"/>
    </reaction>
</comment>
<sequence length="267" mass="28875">MTEQDNAIMDIDIARVCAIARAAGEAIMEIYAGEFNVELKGDQSPLTCADKASHQVISAGLGRNFPDIPILSEEGAEIAFEERRGWERFWLVDPLDGTKEFIKRNGEFTVNIALVEAGRPVLGVVYVPVPEKLYWGIEGEGAWLQTGQDEPCPVRVRNPDPAAGLKVVMSRSHPSPELAAYLERIKVAEAVSVGSSLKLCVVAEGLADIYPRLGPTMEWDTAAGHAVAVAAGARVTTPGGEPLRYNKQNLLNPHFIVAPPGLELPRV</sequence>
<dbReference type="PANTHER" id="PTHR43028:SF5">
    <property type="entry name" value="3'(2'),5'-BISPHOSPHATE NUCLEOTIDASE 1"/>
    <property type="match status" value="1"/>
</dbReference>
<dbReference type="HAMAP" id="MF_02095">
    <property type="entry name" value="CysQ"/>
    <property type="match status" value="1"/>
</dbReference>
<name>A0A2K2H9V0_9BACT</name>
<dbReference type="AlphaFoldDB" id="A0A2K2H9V0"/>
<evidence type="ECO:0000256" key="2">
    <source>
        <dbReference type="ARBA" id="ARBA00005289"/>
    </source>
</evidence>
<feature type="binding site" evidence="10">
    <location>
        <position position="73"/>
    </location>
    <ligand>
        <name>Mg(2+)</name>
        <dbReference type="ChEBI" id="CHEBI:18420"/>
        <label>1</label>
        <note>catalytic</note>
    </ligand>
</feature>
<dbReference type="InterPro" id="IPR050725">
    <property type="entry name" value="CysQ/Inositol_MonoPase"/>
</dbReference>
<dbReference type="RefSeq" id="WP_103115469.1">
    <property type="nucleotide sequence ID" value="NZ_PPFX01000018.1"/>
</dbReference>
<evidence type="ECO:0000256" key="6">
    <source>
        <dbReference type="ARBA" id="ARBA00022801"/>
    </source>
</evidence>
<evidence type="ECO:0000313" key="12">
    <source>
        <dbReference type="Proteomes" id="UP000236340"/>
    </source>
</evidence>
<dbReference type="CDD" id="cd01638">
    <property type="entry name" value="CysQ"/>
    <property type="match status" value="1"/>
</dbReference>
<feature type="binding site" evidence="9">
    <location>
        <position position="220"/>
    </location>
    <ligand>
        <name>substrate</name>
    </ligand>
</feature>
<dbReference type="EMBL" id="PPFX01000018">
    <property type="protein sequence ID" value="PNU20094.1"/>
    <property type="molecule type" value="Genomic_DNA"/>
</dbReference>
<feature type="binding site" evidence="9 10">
    <location>
        <position position="93"/>
    </location>
    <ligand>
        <name>Mg(2+)</name>
        <dbReference type="ChEBI" id="CHEBI:18420"/>
        <label>2</label>
    </ligand>
</feature>
<dbReference type="Gene3D" id="3.40.190.80">
    <property type="match status" value="1"/>
</dbReference>
<dbReference type="FunFam" id="3.40.190.80:FF:000005">
    <property type="entry name" value="3'(2'),5'-bisphosphate nucleotidase CysQ"/>
    <property type="match status" value="1"/>
</dbReference>
<evidence type="ECO:0000256" key="10">
    <source>
        <dbReference type="PIRSR" id="PIRSR600760-2"/>
    </source>
</evidence>
<feature type="binding site" evidence="9">
    <location>
        <position position="73"/>
    </location>
    <ligand>
        <name>Mg(2+)</name>
        <dbReference type="ChEBI" id="CHEBI:18420"/>
        <label>1</label>
    </ligand>
</feature>
<feature type="binding site" evidence="10">
    <location>
        <position position="95"/>
    </location>
    <ligand>
        <name>Mg(2+)</name>
        <dbReference type="ChEBI" id="CHEBI:18420"/>
        <label>1</label>
        <note>catalytic</note>
    </ligand>
</feature>
<dbReference type="PANTHER" id="PTHR43028">
    <property type="entry name" value="3'(2'),5'-BISPHOSPHATE NUCLEOTIDASE 1"/>
    <property type="match status" value="1"/>
</dbReference>
<evidence type="ECO:0000256" key="7">
    <source>
        <dbReference type="ARBA" id="ARBA00022842"/>
    </source>
</evidence>
<comment type="caution">
    <text evidence="11">The sequence shown here is derived from an EMBL/GenBank/DDBJ whole genome shotgun (WGS) entry which is preliminary data.</text>
</comment>
<evidence type="ECO:0000256" key="4">
    <source>
        <dbReference type="ARBA" id="ARBA00022519"/>
    </source>
</evidence>
<feature type="binding site" evidence="9">
    <location>
        <position position="73"/>
    </location>
    <ligand>
        <name>substrate</name>
    </ligand>
</feature>
<dbReference type="SUPFAM" id="SSF56655">
    <property type="entry name" value="Carbohydrate phosphatase"/>
    <property type="match status" value="1"/>
</dbReference>
<evidence type="ECO:0000313" key="11">
    <source>
        <dbReference type="EMBL" id="PNU20094.1"/>
    </source>
</evidence>
<keyword evidence="6 9" id="KW-0378">Hydrolase</keyword>
<dbReference type="GO" id="GO:0008441">
    <property type="term" value="F:3'(2'),5'-bisphosphate nucleotidase activity"/>
    <property type="evidence" value="ECO:0007669"/>
    <property type="project" value="UniProtKB-UniRule"/>
</dbReference>
<dbReference type="PROSITE" id="PS00629">
    <property type="entry name" value="IMP_1"/>
    <property type="match status" value="1"/>
</dbReference>
<dbReference type="PROSITE" id="PS00630">
    <property type="entry name" value="IMP_2"/>
    <property type="match status" value="1"/>
</dbReference>
<feature type="binding site" evidence="9">
    <location>
        <begin position="95"/>
        <end position="98"/>
    </location>
    <ligand>
        <name>substrate</name>
    </ligand>
</feature>
<evidence type="ECO:0000256" key="8">
    <source>
        <dbReference type="ARBA" id="ARBA00023136"/>
    </source>
</evidence>
<reference evidence="11 12" key="1">
    <citation type="journal article" date="2018" name="Genome Announc.">
        <title>Genome Sequence of Geothermobacter sp. HR-1 Iron Reducer from the Loihi Seamount.</title>
        <authorList>
            <person name="Smith H."/>
            <person name="Abuyen K."/>
            <person name="Tremblay J."/>
            <person name="Savalia P."/>
            <person name="Perez-Rodriguez I."/>
            <person name="Emerson D."/>
            <person name="Tully B."/>
            <person name="Amend J."/>
        </authorList>
    </citation>
    <scope>NUCLEOTIDE SEQUENCE [LARGE SCALE GENOMIC DNA]</scope>
    <source>
        <strain evidence="11 12">HR-1</strain>
    </source>
</reference>
<dbReference type="Gene3D" id="3.30.540.10">
    <property type="entry name" value="Fructose-1,6-Bisphosphatase, subunit A, domain 1"/>
    <property type="match status" value="1"/>
</dbReference>
<feature type="binding site" evidence="9">
    <location>
        <position position="93"/>
    </location>
    <ligand>
        <name>Mg(2+)</name>
        <dbReference type="ChEBI" id="CHEBI:18420"/>
        <label>1</label>
    </ligand>
</feature>
<gene>
    <name evidence="9 11" type="primary">cysQ</name>
    <name evidence="11" type="ORF">C2E25_09265</name>
</gene>
<dbReference type="GO" id="GO:0000103">
    <property type="term" value="P:sulfate assimilation"/>
    <property type="evidence" value="ECO:0007669"/>
    <property type="project" value="TreeGrafter"/>
</dbReference>
<dbReference type="Proteomes" id="UP000236340">
    <property type="component" value="Unassembled WGS sequence"/>
</dbReference>
<dbReference type="InterPro" id="IPR006240">
    <property type="entry name" value="CysQ"/>
</dbReference>
<comment type="cofactor">
    <cofactor evidence="9 10">
        <name>Mg(2+)</name>
        <dbReference type="ChEBI" id="CHEBI:18420"/>
    </cofactor>
</comment>
<keyword evidence="5 9" id="KW-0479">Metal-binding</keyword>
<dbReference type="GO" id="GO:0046854">
    <property type="term" value="P:phosphatidylinositol phosphate biosynthetic process"/>
    <property type="evidence" value="ECO:0007669"/>
    <property type="project" value="InterPro"/>
</dbReference>
<protein>
    <recommendedName>
        <fullName evidence="9">3'(2'),5'-bisphosphate nucleotidase CysQ</fullName>
        <ecNumber evidence="9">3.1.3.7</ecNumber>
    </recommendedName>
    <alternativeName>
        <fullName evidence="9">3'(2'),5-bisphosphonucleoside 3'(2')-phosphohydrolase</fullName>
    </alternativeName>
    <alternativeName>
        <fullName evidence="9">3'-phosphoadenosine 5'-phosphate phosphatase</fullName>
        <shortName evidence="9">PAP phosphatase</shortName>
    </alternativeName>
</protein>
<organism evidence="11 12">
    <name type="scientific">Geothermobacter hydrogeniphilus</name>
    <dbReference type="NCBI Taxonomy" id="1969733"/>
    <lineage>
        <taxon>Bacteria</taxon>
        <taxon>Pseudomonadati</taxon>
        <taxon>Thermodesulfobacteriota</taxon>
        <taxon>Desulfuromonadia</taxon>
        <taxon>Desulfuromonadales</taxon>
        <taxon>Geothermobacteraceae</taxon>
        <taxon>Geothermobacter</taxon>
    </lineage>
</organism>
<feature type="binding site" evidence="9 10">
    <location>
        <position position="220"/>
    </location>
    <ligand>
        <name>Mg(2+)</name>
        <dbReference type="ChEBI" id="CHEBI:18420"/>
        <label>2</label>
    </ligand>
</feature>
<dbReference type="GO" id="GO:0050427">
    <property type="term" value="P:3'-phosphoadenosine 5'-phosphosulfate metabolic process"/>
    <property type="evidence" value="ECO:0007669"/>
    <property type="project" value="TreeGrafter"/>
</dbReference>
<dbReference type="InterPro" id="IPR020550">
    <property type="entry name" value="Inositol_monophosphatase_CS"/>
</dbReference>
<dbReference type="InterPro" id="IPR020583">
    <property type="entry name" value="Inositol_monoP_metal-BS"/>
</dbReference>
<dbReference type="InterPro" id="IPR000760">
    <property type="entry name" value="Inositol_monophosphatase-like"/>
</dbReference>
<keyword evidence="4" id="KW-0997">Cell inner membrane</keyword>
<evidence type="ECO:0000256" key="3">
    <source>
        <dbReference type="ARBA" id="ARBA00022475"/>
    </source>
</evidence>
<comment type="similarity">
    <text evidence="2 9">Belongs to the inositol monophosphatase superfamily. CysQ family.</text>
</comment>
<comment type="subcellular location">
    <subcellularLocation>
        <location evidence="9">Cell membrane</location>
        <topology evidence="9">Peripheral membrane protein</topology>
        <orientation evidence="9">Cytoplasmic side</orientation>
    </subcellularLocation>
</comment>
<dbReference type="GO" id="GO:0000287">
    <property type="term" value="F:magnesium ion binding"/>
    <property type="evidence" value="ECO:0007669"/>
    <property type="project" value="UniProtKB-UniRule"/>
</dbReference>
<evidence type="ECO:0000256" key="9">
    <source>
        <dbReference type="HAMAP-Rule" id="MF_02095"/>
    </source>
</evidence>
<keyword evidence="8 9" id="KW-0472">Membrane</keyword>
<keyword evidence="3 9" id="KW-1003">Cell membrane</keyword>
<comment type="function">
    <text evidence="9">Converts adenosine-3',5'-bisphosphate (PAP) to AMP.</text>
</comment>
<evidence type="ECO:0000256" key="1">
    <source>
        <dbReference type="ARBA" id="ARBA00001625"/>
    </source>
</evidence>
<evidence type="ECO:0000256" key="5">
    <source>
        <dbReference type="ARBA" id="ARBA00022723"/>
    </source>
</evidence>
<keyword evidence="7 9" id="KW-0460">Magnesium</keyword>
<accession>A0A2K2H9V0</accession>
<dbReference type="GO" id="GO:0005886">
    <property type="term" value="C:plasma membrane"/>
    <property type="evidence" value="ECO:0007669"/>
    <property type="project" value="UniProtKB-SubCell"/>
</dbReference>
<feature type="binding site" evidence="9">
    <location>
        <position position="95"/>
    </location>
    <ligand>
        <name>Mg(2+)</name>
        <dbReference type="ChEBI" id="CHEBI:18420"/>
        <label>1</label>
    </ligand>
</feature>
<dbReference type="FunFam" id="3.30.540.10:FF:000007">
    <property type="entry name" value="3'(2'),5'-bisphosphate nucleotidase CysQ"/>
    <property type="match status" value="1"/>
</dbReference>
<proteinExistence type="inferred from homology"/>
<feature type="binding site" evidence="9">
    <location>
        <position position="96"/>
    </location>
    <ligand>
        <name>Mg(2+)</name>
        <dbReference type="ChEBI" id="CHEBI:18420"/>
        <label>2</label>
    </ligand>
</feature>
<dbReference type="PRINTS" id="PR00377">
    <property type="entry name" value="IMPHPHTASES"/>
</dbReference>
<dbReference type="OrthoDB" id="9785695at2"/>
<feature type="binding site" evidence="10">
    <location>
        <position position="96"/>
    </location>
    <ligand>
        <name>Mg(2+)</name>
        <dbReference type="ChEBI" id="CHEBI:18420"/>
        <label>1</label>
        <note>catalytic</note>
    </ligand>
</feature>
<dbReference type="NCBIfam" id="TIGR01331">
    <property type="entry name" value="bisphos_cysQ"/>
    <property type="match status" value="1"/>
</dbReference>
<dbReference type="Pfam" id="PF00459">
    <property type="entry name" value="Inositol_P"/>
    <property type="match status" value="1"/>
</dbReference>
<dbReference type="EC" id="3.1.3.7" evidence="9"/>